<dbReference type="GO" id="GO:0003677">
    <property type="term" value="F:DNA binding"/>
    <property type="evidence" value="ECO:0007669"/>
    <property type="project" value="UniProtKB-KW"/>
</dbReference>
<dbReference type="OrthoDB" id="1954354at2"/>
<dbReference type="Gene3D" id="1.10.260.40">
    <property type="entry name" value="lambda repressor-like DNA-binding domains"/>
    <property type="match status" value="1"/>
</dbReference>
<reference evidence="3 4" key="1">
    <citation type="submission" date="2018-01" db="EMBL/GenBank/DDBJ databases">
        <authorList>
            <person name="Gaut B.S."/>
            <person name="Morton B.R."/>
            <person name="Clegg M.T."/>
            <person name="Duvall M.R."/>
        </authorList>
    </citation>
    <scope>NUCLEOTIDE SEQUENCE [LARGE SCALE GENOMIC DNA]</scope>
    <source>
        <strain evidence="3">GP69</strain>
    </source>
</reference>
<name>A0A2K4ZBI4_9FIRM</name>
<protein>
    <submittedName>
        <fullName evidence="3">Transcriptional repressor DicA</fullName>
    </submittedName>
</protein>
<organism evidence="3 4">
    <name type="scientific">Acetatifactor muris</name>
    <dbReference type="NCBI Taxonomy" id="879566"/>
    <lineage>
        <taxon>Bacteria</taxon>
        <taxon>Bacillati</taxon>
        <taxon>Bacillota</taxon>
        <taxon>Clostridia</taxon>
        <taxon>Lachnospirales</taxon>
        <taxon>Lachnospiraceae</taxon>
        <taxon>Acetatifactor</taxon>
    </lineage>
</organism>
<gene>
    <name evidence="3" type="ORF">AMURIS_00530</name>
</gene>
<evidence type="ECO:0000256" key="1">
    <source>
        <dbReference type="ARBA" id="ARBA00023125"/>
    </source>
</evidence>
<dbReference type="InterPro" id="IPR010982">
    <property type="entry name" value="Lambda_DNA-bd_dom_sf"/>
</dbReference>
<dbReference type="SMART" id="SM00530">
    <property type="entry name" value="HTH_XRE"/>
    <property type="match status" value="1"/>
</dbReference>
<dbReference type="PANTHER" id="PTHR46558">
    <property type="entry name" value="TRACRIPTIONAL REGULATORY PROTEIN-RELATED-RELATED"/>
    <property type="match status" value="1"/>
</dbReference>
<dbReference type="SUPFAM" id="SSF47413">
    <property type="entry name" value="lambda repressor-like DNA-binding domains"/>
    <property type="match status" value="1"/>
</dbReference>
<dbReference type="EMBL" id="OFSM01000002">
    <property type="protein sequence ID" value="SOY27825.1"/>
    <property type="molecule type" value="Genomic_DNA"/>
</dbReference>
<dbReference type="CDD" id="cd00093">
    <property type="entry name" value="HTH_XRE"/>
    <property type="match status" value="1"/>
</dbReference>
<accession>A0A2K4ZBI4</accession>
<dbReference type="PANTHER" id="PTHR46558:SF11">
    <property type="entry name" value="HTH-TYPE TRANSCRIPTIONAL REGULATOR XRE"/>
    <property type="match status" value="1"/>
</dbReference>
<dbReference type="Pfam" id="PF01381">
    <property type="entry name" value="HTH_3"/>
    <property type="match status" value="1"/>
</dbReference>
<dbReference type="InterPro" id="IPR001387">
    <property type="entry name" value="Cro/C1-type_HTH"/>
</dbReference>
<dbReference type="RefSeq" id="WP_103237927.1">
    <property type="nucleotide sequence ID" value="NZ_JANJZD010000002.1"/>
</dbReference>
<keyword evidence="1" id="KW-0238">DNA-binding</keyword>
<evidence type="ECO:0000259" key="2">
    <source>
        <dbReference type="PROSITE" id="PS50943"/>
    </source>
</evidence>
<proteinExistence type="predicted"/>
<feature type="domain" description="HTH cro/C1-type" evidence="2">
    <location>
        <begin position="12"/>
        <end position="66"/>
    </location>
</feature>
<dbReference type="AlphaFoldDB" id="A0A2K4ZBI4"/>
<dbReference type="Proteomes" id="UP000236311">
    <property type="component" value="Unassembled WGS sequence"/>
</dbReference>
<keyword evidence="4" id="KW-1185">Reference proteome</keyword>
<sequence>MDDLLKQIGNRILHRRKQLRMTQEELSEKAGITPQTVSSAELGKKALRPENIIRVCSALEISTDYLLLGEVNASDHWILISRISNLHPAQYRHLEDIINSFISALEVRETQKSK</sequence>
<evidence type="ECO:0000313" key="3">
    <source>
        <dbReference type="EMBL" id="SOY27825.1"/>
    </source>
</evidence>
<dbReference type="PROSITE" id="PS50943">
    <property type="entry name" value="HTH_CROC1"/>
    <property type="match status" value="1"/>
</dbReference>
<evidence type="ECO:0000313" key="4">
    <source>
        <dbReference type="Proteomes" id="UP000236311"/>
    </source>
</evidence>